<feature type="compositionally biased region" description="Basic and acidic residues" evidence="1">
    <location>
        <begin position="238"/>
        <end position="247"/>
    </location>
</feature>
<reference evidence="2 3" key="1">
    <citation type="journal article" date="2015" name="Proc. Natl. Acad. Sci. U.S.A.">
        <title>The resurrection genome of Boea hygrometrica: A blueprint for survival of dehydration.</title>
        <authorList>
            <person name="Xiao L."/>
            <person name="Yang G."/>
            <person name="Zhang L."/>
            <person name="Yang X."/>
            <person name="Zhao S."/>
            <person name="Ji Z."/>
            <person name="Zhou Q."/>
            <person name="Hu M."/>
            <person name="Wang Y."/>
            <person name="Chen M."/>
            <person name="Xu Y."/>
            <person name="Jin H."/>
            <person name="Xiao X."/>
            <person name="Hu G."/>
            <person name="Bao F."/>
            <person name="Hu Y."/>
            <person name="Wan P."/>
            <person name="Li L."/>
            <person name="Deng X."/>
            <person name="Kuang T."/>
            <person name="Xiang C."/>
            <person name="Zhu J.K."/>
            <person name="Oliver M.J."/>
            <person name="He Y."/>
        </authorList>
    </citation>
    <scope>NUCLEOTIDE SEQUENCE [LARGE SCALE GENOMIC DNA]</scope>
    <source>
        <strain evidence="3">cv. XS01</strain>
    </source>
</reference>
<sequence>MASSSFTNAYLVDFDSVLEIPDNEGVQKMFKALETSGLRGLLGCKPVLYQSELGQFFDTALVQDEDITGAISGKFFTVTPSRFAGVFELPTEGISNFSDVPKNQVYDARRIFSKSGEHVDTHGKKKFLKYEYRLLNDILAKSIMVKAGSFDAVTNERFQMMTVIHFGLKINWGKVLFSVLKEMVDRTVKKAKGFGAQISVLLNSDPVLSMGNATSFPSSKILSTKVFLAYISSNEAADARGQSEEGGKSPVAVVKRASKSKKKSESSRDAPVEILSEIIGSKKRPASASDEPAITKRKRTSKGKPSYSQSNTVSIAQGAVSLQVIEPTPAETVKQPPVSQRQTRIRRVILSTVSEDENEEDTENVENVSHVSRQVEPPIDDVDVIIGQVISQTPGLTADDLEQEGQCIDEPEIGDDVDQWFEGSFQDFDSRVDEQMVGSTSGLDQGTETVGTADAAKLSETENIEKADGNKSMDVGESSEQAAGSKKCVEELMSIDDLLFQISDDMMLPSITAAEISKLRIGESIVMPDKGKEFW</sequence>
<dbReference type="OrthoDB" id="1838786at2759"/>
<dbReference type="Proteomes" id="UP000250235">
    <property type="component" value="Unassembled WGS sequence"/>
</dbReference>
<evidence type="ECO:0000256" key="1">
    <source>
        <dbReference type="SAM" id="MobiDB-lite"/>
    </source>
</evidence>
<keyword evidence="3" id="KW-1185">Reference proteome</keyword>
<dbReference type="AlphaFoldDB" id="A0A2Z7B4K5"/>
<feature type="region of interest" description="Disordered" evidence="1">
    <location>
        <begin position="238"/>
        <end position="310"/>
    </location>
</feature>
<dbReference type="EMBL" id="KV010021">
    <property type="protein sequence ID" value="KZV28715.1"/>
    <property type="molecule type" value="Genomic_DNA"/>
</dbReference>
<evidence type="ECO:0000313" key="2">
    <source>
        <dbReference type="EMBL" id="KZV28715.1"/>
    </source>
</evidence>
<proteinExistence type="predicted"/>
<name>A0A2Z7B4K5_9LAMI</name>
<gene>
    <name evidence="2" type="ORF">F511_30249</name>
</gene>
<organism evidence="2 3">
    <name type="scientific">Dorcoceras hygrometricum</name>
    <dbReference type="NCBI Taxonomy" id="472368"/>
    <lineage>
        <taxon>Eukaryota</taxon>
        <taxon>Viridiplantae</taxon>
        <taxon>Streptophyta</taxon>
        <taxon>Embryophyta</taxon>
        <taxon>Tracheophyta</taxon>
        <taxon>Spermatophyta</taxon>
        <taxon>Magnoliopsida</taxon>
        <taxon>eudicotyledons</taxon>
        <taxon>Gunneridae</taxon>
        <taxon>Pentapetalae</taxon>
        <taxon>asterids</taxon>
        <taxon>lamiids</taxon>
        <taxon>Lamiales</taxon>
        <taxon>Gesneriaceae</taxon>
        <taxon>Didymocarpoideae</taxon>
        <taxon>Trichosporeae</taxon>
        <taxon>Loxocarpinae</taxon>
        <taxon>Dorcoceras</taxon>
    </lineage>
</organism>
<evidence type="ECO:0000313" key="3">
    <source>
        <dbReference type="Proteomes" id="UP000250235"/>
    </source>
</evidence>
<accession>A0A2Z7B4K5</accession>
<protein>
    <recommendedName>
        <fullName evidence="4">Dystroglycan-like</fullName>
    </recommendedName>
</protein>
<evidence type="ECO:0008006" key="4">
    <source>
        <dbReference type="Google" id="ProtNLM"/>
    </source>
</evidence>